<evidence type="ECO:0000256" key="5">
    <source>
        <dbReference type="ARBA" id="ARBA00022670"/>
    </source>
</evidence>
<feature type="transmembrane region" description="Helical" evidence="13">
    <location>
        <begin position="198"/>
        <end position="231"/>
    </location>
</feature>
<dbReference type="Pfam" id="PF02163">
    <property type="entry name" value="Peptidase_M50"/>
    <property type="match status" value="1"/>
</dbReference>
<evidence type="ECO:0000259" key="14">
    <source>
        <dbReference type="Pfam" id="PF02163"/>
    </source>
</evidence>
<gene>
    <name evidence="15" type="ORF">COS26_02475</name>
</gene>
<dbReference type="InterPro" id="IPR052348">
    <property type="entry name" value="Metallopeptidase_M50B"/>
</dbReference>
<evidence type="ECO:0000313" key="16">
    <source>
        <dbReference type="Proteomes" id="UP000230304"/>
    </source>
</evidence>
<keyword evidence="11" id="KW-0482">Metalloprotease</keyword>
<comment type="subcellular location">
    <subcellularLocation>
        <location evidence="2">Cell membrane</location>
        <topology evidence="2">Multi-pass membrane protein</topology>
    </subcellularLocation>
</comment>
<comment type="similarity">
    <text evidence="3">Belongs to the peptidase M50B family.</text>
</comment>
<dbReference type="PANTHER" id="PTHR35864">
    <property type="entry name" value="ZINC METALLOPROTEASE MJ0611-RELATED"/>
    <property type="match status" value="1"/>
</dbReference>
<feature type="transmembrane region" description="Helical" evidence="13">
    <location>
        <begin position="157"/>
        <end position="178"/>
    </location>
</feature>
<feature type="domain" description="Peptidase M50" evidence="14">
    <location>
        <begin position="153"/>
        <end position="210"/>
    </location>
</feature>
<dbReference type="PANTHER" id="PTHR35864:SF1">
    <property type="entry name" value="ZINC METALLOPROTEASE YWHC-RELATED"/>
    <property type="match status" value="1"/>
</dbReference>
<keyword evidence="8" id="KW-0378">Hydrolase</keyword>
<evidence type="ECO:0000256" key="11">
    <source>
        <dbReference type="ARBA" id="ARBA00023049"/>
    </source>
</evidence>
<keyword evidence="10 13" id="KW-1133">Transmembrane helix</keyword>
<reference evidence="16" key="1">
    <citation type="submission" date="2017-09" db="EMBL/GenBank/DDBJ databases">
        <title>Depth-based differentiation of microbial function through sediment-hosted aquifers and enrichment of novel symbionts in the deep terrestrial subsurface.</title>
        <authorList>
            <person name="Probst A.J."/>
            <person name="Ladd B."/>
            <person name="Jarett J.K."/>
            <person name="Geller-Mcgrath D.E."/>
            <person name="Sieber C.M.K."/>
            <person name="Emerson J.B."/>
            <person name="Anantharaman K."/>
            <person name="Thomas B.C."/>
            <person name="Malmstrom R."/>
            <person name="Stieglmeier M."/>
            <person name="Klingl A."/>
            <person name="Woyke T."/>
            <person name="Ryan C.M."/>
            <person name="Banfield J.F."/>
        </authorList>
    </citation>
    <scope>NUCLEOTIDE SEQUENCE [LARGE SCALE GENOMIC DNA]</scope>
</reference>
<evidence type="ECO:0000256" key="4">
    <source>
        <dbReference type="ARBA" id="ARBA00022475"/>
    </source>
</evidence>
<comment type="cofactor">
    <cofactor evidence="1">
        <name>Zn(2+)</name>
        <dbReference type="ChEBI" id="CHEBI:29105"/>
    </cofactor>
</comment>
<evidence type="ECO:0000256" key="2">
    <source>
        <dbReference type="ARBA" id="ARBA00004651"/>
    </source>
</evidence>
<evidence type="ECO:0000256" key="9">
    <source>
        <dbReference type="ARBA" id="ARBA00022833"/>
    </source>
</evidence>
<dbReference type="Proteomes" id="UP000230304">
    <property type="component" value="Unassembled WGS sequence"/>
</dbReference>
<evidence type="ECO:0000256" key="6">
    <source>
        <dbReference type="ARBA" id="ARBA00022692"/>
    </source>
</evidence>
<organism evidence="15 16">
    <name type="scientific">Candidatus Nealsonbacteria bacterium CG02_land_8_20_14_3_00_40_11</name>
    <dbReference type="NCBI Taxonomy" id="1974700"/>
    <lineage>
        <taxon>Bacteria</taxon>
        <taxon>Candidatus Nealsoniibacteriota</taxon>
    </lineage>
</organism>
<evidence type="ECO:0000256" key="7">
    <source>
        <dbReference type="ARBA" id="ARBA00022723"/>
    </source>
</evidence>
<name>A0A2M7D7I5_9BACT</name>
<evidence type="ECO:0000256" key="10">
    <source>
        <dbReference type="ARBA" id="ARBA00022989"/>
    </source>
</evidence>
<dbReference type="CDD" id="cd06158">
    <property type="entry name" value="S2P-M50_like_1"/>
    <property type="match status" value="1"/>
</dbReference>
<feature type="transmembrane region" description="Helical" evidence="13">
    <location>
        <begin position="123"/>
        <end position="145"/>
    </location>
</feature>
<comment type="caution">
    <text evidence="15">The sequence shown here is derived from an EMBL/GenBank/DDBJ whole genome shotgun (WGS) entry which is preliminary data.</text>
</comment>
<sequence length="237" mass="26830">MICRKGRIVLPYTAILLNFFNFYKFFHCVIINNMEYLFLISILIFSVVIHEVSHGTMAMYLGDSTAKYAGRLTLNPLKHLDPIGSILVPAFLIITTGMGFGWAKPVPINPLNFRDQKWGKLKVSIAGPASNLIIALIFGLVLRFFPVIFTVSGLGLMFSYIIYINILLAVFNLVPIPPLDGSHILFTFLPPGTENIKIFLNQFGFFILLFIIFFLFRWLSFIVNWIFLLIVGTPITG</sequence>
<keyword evidence="7" id="KW-0479">Metal-binding</keyword>
<accession>A0A2M7D7I5</accession>
<feature type="transmembrane region" description="Helical" evidence="13">
    <location>
        <begin position="38"/>
        <end position="62"/>
    </location>
</feature>
<dbReference type="GO" id="GO:0046872">
    <property type="term" value="F:metal ion binding"/>
    <property type="evidence" value="ECO:0007669"/>
    <property type="project" value="UniProtKB-KW"/>
</dbReference>
<dbReference type="GO" id="GO:0006508">
    <property type="term" value="P:proteolysis"/>
    <property type="evidence" value="ECO:0007669"/>
    <property type="project" value="UniProtKB-KW"/>
</dbReference>
<keyword evidence="9" id="KW-0862">Zinc</keyword>
<dbReference type="AlphaFoldDB" id="A0A2M7D7I5"/>
<keyword evidence="5 15" id="KW-0645">Protease</keyword>
<evidence type="ECO:0000256" key="12">
    <source>
        <dbReference type="ARBA" id="ARBA00023136"/>
    </source>
</evidence>
<evidence type="ECO:0000313" key="15">
    <source>
        <dbReference type="EMBL" id="PIV42229.1"/>
    </source>
</evidence>
<protein>
    <submittedName>
        <fullName evidence="15">Site-2 protease family protein</fullName>
    </submittedName>
</protein>
<feature type="transmembrane region" description="Helical" evidence="13">
    <location>
        <begin position="12"/>
        <end position="32"/>
    </location>
</feature>
<dbReference type="GO" id="GO:0008237">
    <property type="term" value="F:metallopeptidase activity"/>
    <property type="evidence" value="ECO:0007669"/>
    <property type="project" value="UniProtKB-KW"/>
</dbReference>
<dbReference type="InterPro" id="IPR044537">
    <property type="entry name" value="Rip2-like"/>
</dbReference>
<keyword evidence="12 13" id="KW-0472">Membrane</keyword>
<dbReference type="InterPro" id="IPR008915">
    <property type="entry name" value="Peptidase_M50"/>
</dbReference>
<dbReference type="EMBL" id="PEUA01000054">
    <property type="protein sequence ID" value="PIV42229.1"/>
    <property type="molecule type" value="Genomic_DNA"/>
</dbReference>
<keyword evidence="4" id="KW-1003">Cell membrane</keyword>
<evidence type="ECO:0000256" key="13">
    <source>
        <dbReference type="SAM" id="Phobius"/>
    </source>
</evidence>
<evidence type="ECO:0000256" key="3">
    <source>
        <dbReference type="ARBA" id="ARBA00007931"/>
    </source>
</evidence>
<evidence type="ECO:0000256" key="1">
    <source>
        <dbReference type="ARBA" id="ARBA00001947"/>
    </source>
</evidence>
<proteinExistence type="inferred from homology"/>
<evidence type="ECO:0000256" key="8">
    <source>
        <dbReference type="ARBA" id="ARBA00022801"/>
    </source>
</evidence>
<feature type="transmembrane region" description="Helical" evidence="13">
    <location>
        <begin position="83"/>
        <end position="103"/>
    </location>
</feature>
<keyword evidence="6 13" id="KW-0812">Transmembrane</keyword>
<dbReference type="GO" id="GO:0005886">
    <property type="term" value="C:plasma membrane"/>
    <property type="evidence" value="ECO:0007669"/>
    <property type="project" value="UniProtKB-SubCell"/>
</dbReference>